<accession>A0A9W4GVU5</accession>
<dbReference type="SUPFAM" id="SSF74853">
    <property type="entry name" value="Lamin A/C globular tail domain"/>
    <property type="match status" value="1"/>
</dbReference>
<dbReference type="AlphaFoldDB" id="A0A9W4GVU5"/>
<dbReference type="Proteomes" id="UP001152519">
    <property type="component" value="Unassembled WGS sequence"/>
</dbReference>
<dbReference type="Pfam" id="PF00932">
    <property type="entry name" value="LTD"/>
    <property type="match status" value="1"/>
</dbReference>
<dbReference type="PROSITE" id="PS51841">
    <property type="entry name" value="LTD"/>
    <property type="match status" value="1"/>
</dbReference>
<evidence type="ECO:0000313" key="4">
    <source>
        <dbReference type="Proteomes" id="UP001152519"/>
    </source>
</evidence>
<dbReference type="InterPro" id="IPR036415">
    <property type="entry name" value="Lamin_tail_dom_sf"/>
</dbReference>
<dbReference type="InterPro" id="IPR001322">
    <property type="entry name" value="Lamin_tail_dom"/>
</dbReference>
<organism evidence="3 4">
    <name type="scientific">Actinacidiphila cocklensis</name>
    <dbReference type="NCBI Taxonomy" id="887465"/>
    <lineage>
        <taxon>Bacteria</taxon>
        <taxon>Bacillati</taxon>
        <taxon>Actinomycetota</taxon>
        <taxon>Actinomycetes</taxon>
        <taxon>Kitasatosporales</taxon>
        <taxon>Streptomycetaceae</taxon>
        <taxon>Actinacidiphila</taxon>
    </lineage>
</organism>
<feature type="region of interest" description="Disordered" evidence="1">
    <location>
        <begin position="70"/>
        <end position="90"/>
    </location>
</feature>
<dbReference type="Gene3D" id="2.60.40.1260">
    <property type="entry name" value="Lamin Tail domain"/>
    <property type="match status" value="1"/>
</dbReference>
<feature type="domain" description="LTD" evidence="2">
    <location>
        <begin position="1"/>
        <end position="86"/>
    </location>
</feature>
<keyword evidence="4" id="KW-1185">Reference proteome</keyword>
<evidence type="ECO:0000256" key="1">
    <source>
        <dbReference type="SAM" id="MobiDB-lite"/>
    </source>
</evidence>
<name>A0A9W4GVU5_9ACTN</name>
<proteinExistence type="predicted"/>
<reference evidence="3" key="1">
    <citation type="submission" date="2021-05" db="EMBL/GenBank/DDBJ databases">
        <authorList>
            <person name="Arsene-Ploetze F."/>
        </authorList>
    </citation>
    <scope>NUCLEOTIDE SEQUENCE</scope>
    <source>
        <strain evidence="3">DSM 42138</strain>
    </source>
</reference>
<protein>
    <recommendedName>
        <fullName evidence="2">LTD domain-containing protein</fullName>
    </recommendedName>
</protein>
<gene>
    <name evidence="3" type="ORF">SCOCK_690010</name>
</gene>
<dbReference type="EMBL" id="CAJSLV010000102">
    <property type="protein sequence ID" value="CAG6398293.1"/>
    <property type="molecule type" value="Genomic_DNA"/>
</dbReference>
<evidence type="ECO:0000313" key="3">
    <source>
        <dbReference type="EMBL" id="CAG6398293.1"/>
    </source>
</evidence>
<evidence type="ECO:0000259" key="2">
    <source>
        <dbReference type="PROSITE" id="PS51841"/>
    </source>
</evidence>
<sequence length="90" mass="10316">MTVVNTGRRAVNLSGWTLSDESRHSYRFTHLWLAGHSSVRVHTGVGHDTAANVYQDRRAYVWNNDHDTATLRDSHGRIADSTSWGHRHHR</sequence>
<comment type="caution">
    <text evidence="3">The sequence shown here is derived from an EMBL/GenBank/DDBJ whole genome shotgun (WGS) entry which is preliminary data.</text>
</comment>